<organism evidence="1 2">
    <name type="scientific">Porites lobata</name>
    <dbReference type="NCBI Taxonomy" id="104759"/>
    <lineage>
        <taxon>Eukaryota</taxon>
        <taxon>Metazoa</taxon>
        <taxon>Cnidaria</taxon>
        <taxon>Anthozoa</taxon>
        <taxon>Hexacorallia</taxon>
        <taxon>Scleractinia</taxon>
        <taxon>Fungiina</taxon>
        <taxon>Poritidae</taxon>
        <taxon>Porites</taxon>
    </lineage>
</organism>
<dbReference type="PANTHER" id="PTHR47642">
    <property type="entry name" value="ATP-DEPENDENT DNA HELICASE"/>
    <property type="match status" value="1"/>
</dbReference>
<proteinExistence type="predicted"/>
<dbReference type="Proteomes" id="UP001159405">
    <property type="component" value="Unassembled WGS sequence"/>
</dbReference>
<keyword evidence="2" id="KW-1185">Reference proteome</keyword>
<dbReference type="PANTHER" id="PTHR47642:SF6">
    <property type="entry name" value="ATP-DEPENDENT DNA HELICASE"/>
    <property type="match status" value="1"/>
</dbReference>
<dbReference type="InterPro" id="IPR051055">
    <property type="entry name" value="PIF1_helicase"/>
</dbReference>
<dbReference type="InterPro" id="IPR027417">
    <property type="entry name" value="P-loop_NTPase"/>
</dbReference>
<evidence type="ECO:0008006" key="3">
    <source>
        <dbReference type="Google" id="ProtNLM"/>
    </source>
</evidence>
<protein>
    <recommendedName>
        <fullName evidence="3">ATP-dependent DNA helicase</fullName>
    </recommendedName>
</protein>
<evidence type="ECO:0000313" key="2">
    <source>
        <dbReference type="Proteomes" id="UP001159405"/>
    </source>
</evidence>
<comment type="caution">
    <text evidence="1">The sequence shown here is derived from an EMBL/GenBank/DDBJ whole genome shotgun (WGS) entry which is preliminary data.</text>
</comment>
<name>A0ABN8QQH6_9CNID</name>
<evidence type="ECO:0000313" key="1">
    <source>
        <dbReference type="EMBL" id="CAH3167054.1"/>
    </source>
</evidence>
<sequence>MFGRTTMGWMEQHARYAINKGANADQLWGGIPVAVFMGDDVQLPPVCDTPVYISDCRSAPSNHGHEVWTMFDSAVELTQIIRQNESEQQLRDVLMSLRNYTITPQQIHWLQQFQWHNLRMSHGPELLTRMDEQGLYVFPTHRLEWQRNKTKLLECNRQPNHPVAKIKAVHNGRHAVKADSNKEGGLLPLLYLSRDSKVMLVVNLKADWGLFDGAVGTVLEIVYKDGRRPTDDPAPVPDVVLVRFPGYRGPPYINEDPTVVPIVPVPLRLAWGTIIHKCQGMTVGAGEAFRYVLVHHGDHGFEARNPGALFVALSRAKSAGGEGGDPDFAFHEDVLINNDRFRPVDTPTTRARAVEIERLHVLATQCRQRRVLAPAYREETFLRLIEWAQSQDHR</sequence>
<dbReference type="SUPFAM" id="SSF52540">
    <property type="entry name" value="P-loop containing nucleoside triphosphate hydrolases"/>
    <property type="match status" value="1"/>
</dbReference>
<dbReference type="EMBL" id="CALNXK010000139">
    <property type="protein sequence ID" value="CAH3167054.1"/>
    <property type="molecule type" value="Genomic_DNA"/>
</dbReference>
<gene>
    <name evidence="1" type="ORF">PLOB_00008024</name>
</gene>
<reference evidence="1 2" key="1">
    <citation type="submission" date="2022-05" db="EMBL/GenBank/DDBJ databases">
        <authorList>
            <consortium name="Genoscope - CEA"/>
            <person name="William W."/>
        </authorList>
    </citation>
    <scope>NUCLEOTIDE SEQUENCE [LARGE SCALE GENOMIC DNA]</scope>
</reference>
<accession>A0ABN8QQH6</accession>